<dbReference type="Pfam" id="PF01657">
    <property type="entry name" value="Stress-antifung"/>
    <property type="match status" value="2"/>
</dbReference>
<keyword evidence="10 16" id="KW-1133">Transmembrane helix</keyword>
<dbReference type="CDD" id="cd23509">
    <property type="entry name" value="Gnk2-like"/>
    <property type="match status" value="2"/>
</dbReference>
<dbReference type="GO" id="GO:0004674">
    <property type="term" value="F:protein serine/threonine kinase activity"/>
    <property type="evidence" value="ECO:0007669"/>
    <property type="project" value="UniProtKB-KW"/>
</dbReference>
<comment type="caution">
    <text evidence="20">The sequence shown here is derived from an EMBL/GenBank/DDBJ whole genome shotgun (WGS) entry which is preliminary data.</text>
</comment>
<evidence type="ECO:0000259" key="19">
    <source>
        <dbReference type="PROSITE" id="PS51473"/>
    </source>
</evidence>
<evidence type="ECO:0000256" key="2">
    <source>
        <dbReference type="ARBA" id="ARBA00022527"/>
    </source>
</evidence>
<feature type="domain" description="Gnk2-homologous" evidence="19">
    <location>
        <begin position="36"/>
        <end position="140"/>
    </location>
</feature>
<dbReference type="EMBL" id="JAEFBK010000012">
    <property type="protein sequence ID" value="KAG7543560.1"/>
    <property type="molecule type" value="Genomic_DNA"/>
</dbReference>
<dbReference type="PROSITE" id="PS51473">
    <property type="entry name" value="GNK2"/>
    <property type="match status" value="2"/>
</dbReference>
<feature type="compositionally biased region" description="Basic residues" evidence="15">
    <location>
        <begin position="628"/>
        <end position="637"/>
    </location>
</feature>
<comment type="subcellular location">
    <subcellularLocation>
        <location evidence="1">Membrane</location>
        <topology evidence="1">Single-pass type I membrane protein</topology>
    </subcellularLocation>
</comment>
<feature type="domain" description="Gnk2-homologous" evidence="19">
    <location>
        <begin position="146"/>
        <end position="254"/>
    </location>
</feature>
<evidence type="ECO:0000256" key="10">
    <source>
        <dbReference type="ARBA" id="ARBA00022989"/>
    </source>
</evidence>
<gene>
    <name evidence="20" type="ORF">ISN45_Aa07g034660</name>
</gene>
<evidence type="ECO:0000256" key="12">
    <source>
        <dbReference type="ARBA" id="ARBA00023170"/>
    </source>
</evidence>
<evidence type="ECO:0000256" key="8">
    <source>
        <dbReference type="ARBA" id="ARBA00022777"/>
    </source>
</evidence>
<dbReference type="Proteomes" id="UP000694240">
    <property type="component" value="Chromosome 12"/>
</dbReference>
<protein>
    <submittedName>
        <fullName evidence="20">Protein kinase domain</fullName>
    </submittedName>
</protein>
<evidence type="ECO:0000256" key="3">
    <source>
        <dbReference type="ARBA" id="ARBA00022679"/>
    </source>
</evidence>
<dbReference type="PROSITE" id="PS50011">
    <property type="entry name" value="PROTEIN_KINASE_DOM"/>
    <property type="match status" value="1"/>
</dbReference>
<dbReference type="FunFam" id="3.30.430.20:FF:000009">
    <property type="entry name" value="Cysteine-rich receptor-like protein kinase 28"/>
    <property type="match status" value="1"/>
</dbReference>
<dbReference type="PANTHER" id="PTHR27002:SF960">
    <property type="entry name" value="CYSTEINE-RICH RECEPTOR-LIKE PROTEIN KINASE 26"/>
    <property type="match status" value="1"/>
</dbReference>
<evidence type="ECO:0000256" key="11">
    <source>
        <dbReference type="ARBA" id="ARBA00023136"/>
    </source>
</evidence>
<dbReference type="InterPro" id="IPR002902">
    <property type="entry name" value="GNK2"/>
</dbReference>
<dbReference type="PROSITE" id="PS00107">
    <property type="entry name" value="PROTEIN_KINASE_ATP"/>
    <property type="match status" value="1"/>
</dbReference>
<evidence type="ECO:0000313" key="21">
    <source>
        <dbReference type="Proteomes" id="UP000694240"/>
    </source>
</evidence>
<feature type="domain" description="Protein kinase" evidence="18">
    <location>
        <begin position="347"/>
        <end position="616"/>
    </location>
</feature>
<feature type="transmembrane region" description="Helical" evidence="16">
    <location>
        <begin position="296"/>
        <end position="317"/>
    </location>
</feature>
<dbReference type="CDD" id="cd14066">
    <property type="entry name" value="STKc_IRAK"/>
    <property type="match status" value="1"/>
</dbReference>
<evidence type="ECO:0000256" key="17">
    <source>
        <dbReference type="SAM" id="SignalP"/>
    </source>
</evidence>
<evidence type="ECO:0000256" key="7">
    <source>
        <dbReference type="ARBA" id="ARBA00022741"/>
    </source>
</evidence>
<evidence type="ECO:0000256" key="16">
    <source>
        <dbReference type="SAM" id="Phobius"/>
    </source>
</evidence>
<dbReference type="FunFam" id="3.30.200.20:FF:000466">
    <property type="entry name" value="Putative LRR receptor-like serine/threonine-protein kinase"/>
    <property type="match status" value="1"/>
</dbReference>
<feature type="binding site" evidence="14">
    <location>
        <position position="374"/>
    </location>
    <ligand>
        <name>ATP</name>
        <dbReference type="ChEBI" id="CHEBI:30616"/>
    </ligand>
</feature>
<keyword evidence="8 20" id="KW-0418">Kinase</keyword>
<dbReference type="PANTHER" id="PTHR27002">
    <property type="entry name" value="RECEPTOR-LIKE SERINE/THREONINE-PROTEIN KINASE SD1-8"/>
    <property type="match status" value="1"/>
</dbReference>
<reference evidence="20 21" key="1">
    <citation type="submission" date="2020-12" db="EMBL/GenBank/DDBJ databases">
        <title>Concerted genomic and epigenomic changes stabilize Arabidopsis allopolyploids.</title>
        <authorList>
            <person name="Chen Z."/>
        </authorList>
    </citation>
    <scope>NUCLEOTIDE SEQUENCE [LARGE SCALE GENOMIC DNA]</scope>
    <source>
        <strain evidence="20">Allo738</strain>
        <tissue evidence="20">Leaf</tissue>
    </source>
</reference>
<keyword evidence="3" id="KW-0808">Transferase</keyword>
<dbReference type="GO" id="GO:0005886">
    <property type="term" value="C:plasma membrane"/>
    <property type="evidence" value="ECO:0007669"/>
    <property type="project" value="TreeGrafter"/>
</dbReference>
<keyword evidence="13" id="KW-0325">Glycoprotein</keyword>
<dbReference type="InterPro" id="IPR000719">
    <property type="entry name" value="Prot_kinase_dom"/>
</dbReference>
<keyword evidence="5 17" id="KW-0732">Signal</keyword>
<dbReference type="Pfam" id="PF00069">
    <property type="entry name" value="Pkinase"/>
    <property type="match status" value="1"/>
</dbReference>
<evidence type="ECO:0000256" key="1">
    <source>
        <dbReference type="ARBA" id="ARBA00004479"/>
    </source>
</evidence>
<keyword evidence="9 14" id="KW-0067">ATP-binding</keyword>
<feature type="region of interest" description="Disordered" evidence="15">
    <location>
        <begin position="265"/>
        <end position="284"/>
    </location>
</feature>
<keyword evidence="7 14" id="KW-0547">Nucleotide-binding</keyword>
<dbReference type="InterPro" id="IPR017441">
    <property type="entry name" value="Protein_kinase_ATP_BS"/>
</dbReference>
<keyword evidence="2" id="KW-0723">Serine/threonine-protein kinase</keyword>
<feature type="signal peptide" evidence="17">
    <location>
        <begin position="1"/>
        <end position="31"/>
    </location>
</feature>
<evidence type="ECO:0000256" key="13">
    <source>
        <dbReference type="ARBA" id="ARBA00023180"/>
    </source>
</evidence>
<dbReference type="FunFam" id="1.10.510.10:FF:000590">
    <property type="entry name" value="PR5-like receptor kinase"/>
    <property type="match status" value="1"/>
</dbReference>
<feature type="chain" id="PRO_5035949511" evidence="17">
    <location>
        <begin position="32"/>
        <end position="637"/>
    </location>
</feature>
<keyword evidence="6" id="KW-0677">Repeat</keyword>
<feature type="region of interest" description="Disordered" evidence="15">
    <location>
        <begin position="616"/>
        <end position="637"/>
    </location>
</feature>
<proteinExistence type="predicted"/>
<dbReference type="GO" id="GO:0005524">
    <property type="term" value="F:ATP binding"/>
    <property type="evidence" value="ECO:0007669"/>
    <property type="project" value="UniProtKB-UniRule"/>
</dbReference>
<dbReference type="AlphaFoldDB" id="A0A8T1YCL8"/>
<evidence type="ECO:0000256" key="9">
    <source>
        <dbReference type="ARBA" id="ARBA00022840"/>
    </source>
</evidence>
<evidence type="ECO:0000259" key="18">
    <source>
        <dbReference type="PROSITE" id="PS50011"/>
    </source>
</evidence>
<keyword evidence="12" id="KW-0675">Receptor</keyword>
<keyword evidence="21" id="KW-1185">Reference proteome</keyword>
<evidence type="ECO:0000256" key="4">
    <source>
        <dbReference type="ARBA" id="ARBA00022692"/>
    </source>
</evidence>
<keyword evidence="11 16" id="KW-0472">Membrane</keyword>
<evidence type="ECO:0000256" key="6">
    <source>
        <dbReference type="ARBA" id="ARBA00022737"/>
    </source>
</evidence>
<evidence type="ECO:0000256" key="5">
    <source>
        <dbReference type="ARBA" id="ARBA00022729"/>
    </source>
</evidence>
<evidence type="ECO:0000256" key="15">
    <source>
        <dbReference type="SAM" id="MobiDB-lite"/>
    </source>
</evidence>
<evidence type="ECO:0000256" key="14">
    <source>
        <dbReference type="PROSITE-ProRule" id="PRU10141"/>
    </source>
</evidence>
<evidence type="ECO:0000313" key="20">
    <source>
        <dbReference type="EMBL" id="KAG7543560.1"/>
    </source>
</evidence>
<keyword evidence="4 16" id="KW-0812">Transmembrane</keyword>
<name>A0A8T1YCL8_9BRAS</name>
<dbReference type="SMART" id="SM00220">
    <property type="entry name" value="S_TKc"/>
    <property type="match status" value="1"/>
</dbReference>
<dbReference type="PROSITE" id="PS00108">
    <property type="entry name" value="PROTEIN_KINASE_ST"/>
    <property type="match status" value="1"/>
</dbReference>
<accession>A0A8T1YCL8</accession>
<dbReference type="InterPro" id="IPR008271">
    <property type="entry name" value="Ser/Thr_kinase_AS"/>
</dbReference>
<organism evidence="20 21">
    <name type="scientific">Arabidopsis thaliana x Arabidopsis arenosa</name>
    <dbReference type="NCBI Taxonomy" id="1240361"/>
    <lineage>
        <taxon>Eukaryota</taxon>
        <taxon>Viridiplantae</taxon>
        <taxon>Streptophyta</taxon>
        <taxon>Embryophyta</taxon>
        <taxon>Tracheophyta</taxon>
        <taxon>Spermatophyta</taxon>
        <taxon>Magnoliopsida</taxon>
        <taxon>eudicotyledons</taxon>
        <taxon>Gunneridae</taxon>
        <taxon>Pentapetalae</taxon>
        <taxon>rosids</taxon>
        <taxon>malvids</taxon>
        <taxon>Brassicales</taxon>
        <taxon>Brassicaceae</taxon>
        <taxon>Camelineae</taxon>
        <taxon>Arabidopsis</taxon>
    </lineage>
</organism>
<sequence length="637" mass="71521">MSYVMPKSYTMQCLVLLSALLLSSQLLSVQSQEGKALFSSCQTIRGNFTANSIFEVNLKSLISSLSSLPPTQDGFYNVSFGETDNEKVNSLILCRGDVKPIECIRCIIRAGQEIREQCPNEKEAIIWYDNCMFRYSNRTILNTMETSPGYSFATDFDFPGEKGAWENMLTTFLEGLMSRAAAGGERKKFAVSKKSGPSLQTLYGLMQCTPEISERDCIDCLTWNIGRIPILCNTKMGCRQATVSCNLRYDTSRFYDLTAEEQPRALPPAHLSSPPPPSNERVSDGKGFAIDDVKGVVIIVGGVVLLIVLCVVIVLTLKKKKHNRQNERREDSLKFEFSAIRSATNNFSPHNELGKGGFGKVYKGILNGQQVAVKRLSENTKQGEIQFKNEVLSMANLSHRNLVRLVGFSAENNERALIYEFLPNKSLDNFIFDKALGWATRYGIIVGVARGILYLHQDSHARIIHRDLKPGNVLLDKDMIPKIADFGLAKLFDESQISQRFTENIMGTEGYIAPEFRNEGRISFKTDVYSFGVLVLEILSGKSIWNSKMGENGEDLITYAKRMYKAKKPLKPEDSNLDKRDKEDILTCINIGLGCVEYNPSDRPEMRNVVQMLEKTNRSQAASEQRSTKGRRSRVHV</sequence>